<keyword evidence="14" id="KW-1185">Reference proteome</keyword>
<organism evidence="13 14">
    <name type="scientific">Amniculicola lignicola CBS 123094</name>
    <dbReference type="NCBI Taxonomy" id="1392246"/>
    <lineage>
        <taxon>Eukaryota</taxon>
        <taxon>Fungi</taxon>
        <taxon>Dikarya</taxon>
        <taxon>Ascomycota</taxon>
        <taxon>Pezizomycotina</taxon>
        <taxon>Dothideomycetes</taxon>
        <taxon>Pleosporomycetidae</taxon>
        <taxon>Pleosporales</taxon>
        <taxon>Amniculicolaceae</taxon>
        <taxon>Amniculicola</taxon>
    </lineage>
</organism>
<gene>
    <name evidence="13" type="ORF">P154DRAFT_525858</name>
</gene>
<reference evidence="13" key="1">
    <citation type="journal article" date="2020" name="Stud. Mycol.">
        <title>101 Dothideomycetes genomes: a test case for predicting lifestyles and emergence of pathogens.</title>
        <authorList>
            <person name="Haridas S."/>
            <person name="Albert R."/>
            <person name="Binder M."/>
            <person name="Bloem J."/>
            <person name="Labutti K."/>
            <person name="Salamov A."/>
            <person name="Andreopoulos B."/>
            <person name="Baker S."/>
            <person name="Barry K."/>
            <person name="Bills G."/>
            <person name="Bluhm B."/>
            <person name="Cannon C."/>
            <person name="Castanera R."/>
            <person name="Culley D."/>
            <person name="Daum C."/>
            <person name="Ezra D."/>
            <person name="Gonzalez J."/>
            <person name="Henrissat B."/>
            <person name="Kuo A."/>
            <person name="Liang C."/>
            <person name="Lipzen A."/>
            <person name="Lutzoni F."/>
            <person name="Magnuson J."/>
            <person name="Mondo S."/>
            <person name="Nolan M."/>
            <person name="Ohm R."/>
            <person name="Pangilinan J."/>
            <person name="Park H.-J."/>
            <person name="Ramirez L."/>
            <person name="Alfaro M."/>
            <person name="Sun H."/>
            <person name="Tritt A."/>
            <person name="Yoshinaga Y."/>
            <person name="Zwiers L.-H."/>
            <person name="Turgeon B."/>
            <person name="Goodwin S."/>
            <person name="Spatafora J."/>
            <person name="Crous P."/>
            <person name="Grigoriev I."/>
        </authorList>
    </citation>
    <scope>NUCLEOTIDE SEQUENCE</scope>
    <source>
        <strain evidence="13">CBS 123094</strain>
    </source>
</reference>
<evidence type="ECO:0000256" key="1">
    <source>
        <dbReference type="ARBA" id="ARBA00004370"/>
    </source>
</evidence>
<evidence type="ECO:0000259" key="11">
    <source>
        <dbReference type="PROSITE" id="PS50004"/>
    </source>
</evidence>
<evidence type="ECO:0000256" key="10">
    <source>
        <dbReference type="ARBA" id="ARBA00023136"/>
    </source>
</evidence>
<dbReference type="SMART" id="SM00239">
    <property type="entry name" value="C2"/>
    <property type="match status" value="2"/>
</dbReference>
<dbReference type="OrthoDB" id="1029639at2759"/>
<dbReference type="GO" id="GO:0016020">
    <property type="term" value="C:membrane"/>
    <property type="evidence" value="ECO:0007669"/>
    <property type="project" value="UniProtKB-SubCell"/>
</dbReference>
<keyword evidence="6" id="KW-0106">Calcium</keyword>
<evidence type="ECO:0000256" key="9">
    <source>
        <dbReference type="ARBA" id="ARBA00023121"/>
    </source>
</evidence>
<dbReference type="CDD" id="cd21670">
    <property type="entry name" value="SMP_ESyt"/>
    <property type="match status" value="1"/>
</dbReference>
<evidence type="ECO:0000259" key="12">
    <source>
        <dbReference type="PROSITE" id="PS51847"/>
    </source>
</evidence>
<dbReference type="InterPro" id="IPR000008">
    <property type="entry name" value="C2_dom"/>
</dbReference>
<evidence type="ECO:0000256" key="3">
    <source>
        <dbReference type="ARBA" id="ARBA00022692"/>
    </source>
</evidence>
<keyword evidence="4" id="KW-0479">Metal-binding</keyword>
<dbReference type="InterPro" id="IPR031468">
    <property type="entry name" value="SMP_LBD"/>
</dbReference>
<dbReference type="GO" id="GO:0006869">
    <property type="term" value="P:lipid transport"/>
    <property type="evidence" value="ECO:0007669"/>
    <property type="project" value="UniProtKB-KW"/>
</dbReference>
<dbReference type="PROSITE" id="PS50004">
    <property type="entry name" value="C2"/>
    <property type="match status" value="1"/>
</dbReference>
<evidence type="ECO:0000256" key="5">
    <source>
        <dbReference type="ARBA" id="ARBA00022737"/>
    </source>
</evidence>
<dbReference type="Gene3D" id="2.60.40.150">
    <property type="entry name" value="C2 domain"/>
    <property type="match status" value="1"/>
</dbReference>
<name>A0A6A5W4J3_9PLEO</name>
<dbReference type="PROSITE" id="PS51847">
    <property type="entry name" value="SMP"/>
    <property type="match status" value="1"/>
</dbReference>
<dbReference type="CDD" id="cd00030">
    <property type="entry name" value="C2"/>
    <property type="match status" value="1"/>
</dbReference>
<feature type="domain" description="C2" evidence="11">
    <location>
        <begin position="185"/>
        <end position="321"/>
    </location>
</feature>
<dbReference type="PANTHER" id="PTHR45761:SF1">
    <property type="entry name" value="EXTENDED SYNAPTOTAGMIN-LIKE PROTEIN 2, ISOFORM C"/>
    <property type="match status" value="1"/>
</dbReference>
<evidence type="ECO:0000256" key="6">
    <source>
        <dbReference type="ARBA" id="ARBA00022837"/>
    </source>
</evidence>
<accession>A0A6A5W4J3</accession>
<proteinExistence type="predicted"/>
<evidence type="ECO:0008006" key="15">
    <source>
        <dbReference type="Google" id="ProtNLM"/>
    </source>
</evidence>
<keyword evidence="2" id="KW-0813">Transport</keyword>
<dbReference type="AlphaFoldDB" id="A0A6A5W4J3"/>
<dbReference type="Proteomes" id="UP000799779">
    <property type="component" value="Unassembled WGS sequence"/>
</dbReference>
<evidence type="ECO:0000256" key="2">
    <source>
        <dbReference type="ARBA" id="ARBA00022448"/>
    </source>
</evidence>
<evidence type="ECO:0000313" key="14">
    <source>
        <dbReference type="Proteomes" id="UP000799779"/>
    </source>
</evidence>
<keyword evidence="10" id="KW-0472">Membrane</keyword>
<keyword evidence="8" id="KW-0445">Lipid transport</keyword>
<dbReference type="Pfam" id="PF17047">
    <property type="entry name" value="SMP_LBD"/>
    <property type="match status" value="1"/>
</dbReference>
<dbReference type="EMBL" id="ML977630">
    <property type="protein sequence ID" value="KAF1995998.1"/>
    <property type="molecule type" value="Genomic_DNA"/>
</dbReference>
<dbReference type="InterPro" id="IPR051634">
    <property type="entry name" value="Extended_Synaptotagmin"/>
</dbReference>
<keyword evidence="9" id="KW-0446">Lipid-binding</keyword>
<keyword evidence="7" id="KW-1133">Transmembrane helix</keyword>
<evidence type="ECO:0000256" key="8">
    <source>
        <dbReference type="ARBA" id="ARBA00023055"/>
    </source>
</evidence>
<evidence type="ECO:0000256" key="4">
    <source>
        <dbReference type="ARBA" id="ARBA00022723"/>
    </source>
</evidence>
<protein>
    <recommendedName>
        <fullName evidence="15">C2 domain-containing protein</fullName>
    </recommendedName>
</protein>
<dbReference type="Pfam" id="PF00168">
    <property type="entry name" value="C2"/>
    <property type="match status" value="2"/>
</dbReference>
<dbReference type="GO" id="GO:0046872">
    <property type="term" value="F:metal ion binding"/>
    <property type="evidence" value="ECO:0007669"/>
    <property type="project" value="UniProtKB-KW"/>
</dbReference>
<dbReference type="PANTHER" id="PTHR45761">
    <property type="entry name" value="EXTENDED SYNAPTOTAGMIN-LIKE PROTEIN 2, ISOFORM C"/>
    <property type="match status" value="1"/>
</dbReference>
<dbReference type="SUPFAM" id="SSF49562">
    <property type="entry name" value="C2 domain (Calcium/lipid-binding domain, CaLB)"/>
    <property type="match status" value="2"/>
</dbReference>
<comment type="subcellular location">
    <subcellularLocation>
        <location evidence="1">Membrane</location>
    </subcellularLocation>
</comment>
<evidence type="ECO:0000313" key="13">
    <source>
        <dbReference type="EMBL" id="KAF1995998.1"/>
    </source>
</evidence>
<sequence length="482" mass="51767">MTSLVDSLTASGGGESAGFLNDIVAQLWPNINVAAAGIAKNVVDPILASTLPGPLSSIHFVKLDLGHVPMKFSNVDVHKTATDGIKLDLDLTWEGACDIELDGNHVPKIGIEKVHLKGRLSVLLCPLTNVIPLIGAAQVAFINPPSLKLDFTDAANIADSFLIKNAVRNTILGIVSSMAVLPNRFLVKLDANCDYFKTYHPHLGVLRLTIEKATNLGVSNEGEKKSKTSRLLSKLKLKDVPDCYVKVNIGAEGEWRTSVQSNNHNPEWNETHDFLVADYEQSIAVDIQDDDLAGDDDIGIGHTTIKKILLNGGSQKLSLTHKDEPTNAEITMHAKFYNFVSDASLLSAQDAGGKDQICGLVTILIASALGLDGQRNELNPSVKVTWSGKEFVTGAKTYTPGVDIFNPTFDQAFKIPLTADMLANAESFKISLLNKNQETGSVEVAFQDVTSAPGMVKEDSFDVGNGAVVRASISVRGIQLSE</sequence>
<keyword evidence="5" id="KW-0677">Repeat</keyword>
<evidence type="ECO:0000256" key="7">
    <source>
        <dbReference type="ARBA" id="ARBA00022989"/>
    </source>
</evidence>
<keyword evidence="3" id="KW-0812">Transmembrane</keyword>
<dbReference type="GO" id="GO:0005737">
    <property type="term" value="C:cytoplasm"/>
    <property type="evidence" value="ECO:0007669"/>
    <property type="project" value="UniProtKB-ARBA"/>
</dbReference>
<dbReference type="InterPro" id="IPR035892">
    <property type="entry name" value="C2_domain_sf"/>
</dbReference>
<dbReference type="GO" id="GO:0012505">
    <property type="term" value="C:endomembrane system"/>
    <property type="evidence" value="ECO:0007669"/>
    <property type="project" value="UniProtKB-ARBA"/>
</dbReference>
<feature type="domain" description="SMP-LTD" evidence="12">
    <location>
        <begin position="13"/>
        <end position="190"/>
    </location>
</feature>
<dbReference type="GO" id="GO:0008289">
    <property type="term" value="F:lipid binding"/>
    <property type="evidence" value="ECO:0007669"/>
    <property type="project" value="UniProtKB-KW"/>
</dbReference>
<dbReference type="InterPro" id="IPR039010">
    <property type="entry name" value="Synaptotagmin_SMP"/>
</dbReference>